<dbReference type="GO" id="GO:0006508">
    <property type="term" value="P:proteolysis"/>
    <property type="evidence" value="ECO:0007669"/>
    <property type="project" value="InterPro"/>
</dbReference>
<organism evidence="3 4">
    <name type="scientific">Podospora didyma</name>
    <dbReference type="NCBI Taxonomy" id="330526"/>
    <lineage>
        <taxon>Eukaryota</taxon>
        <taxon>Fungi</taxon>
        <taxon>Dikarya</taxon>
        <taxon>Ascomycota</taxon>
        <taxon>Pezizomycotina</taxon>
        <taxon>Sordariomycetes</taxon>
        <taxon>Sordariomycetidae</taxon>
        <taxon>Sordariales</taxon>
        <taxon>Podosporaceae</taxon>
        <taxon>Podospora</taxon>
    </lineage>
</organism>
<keyword evidence="1" id="KW-0064">Aspartyl protease</keyword>
<evidence type="ECO:0000259" key="2">
    <source>
        <dbReference type="PROSITE" id="PS51767"/>
    </source>
</evidence>
<dbReference type="InterPro" id="IPR001969">
    <property type="entry name" value="Aspartic_peptidase_AS"/>
</dbReference>
<keyword evidence="1" id="KW-0645">Protease</keyword>
<name>A0AAE0NXL2_9PEZI</name>
<comment type="caution">
    <text evidence="3">The sequence shown here is derived from an EMBL/GenBank/DDBJ whole genome shotgun (WGS) entry which is preliminary data.</text>
</comment>
<keyword evidence="4" id="KW-1185">Reference proteome</keyword>
<feature type="domain" description="Peptidase A1" evidence="2">
    <location>
        <begin position="140"/>
        <end position="497"/>
    </location>
</feature>
<protein>
    <recommendedName>
        <fullName evidence="2">Peptidase A1 domain-containing protein</fullName>
    </recommendedName>
</protein>
<evidence type="ECO:0000256" key="1">
    <source>
        <dbReference type="ARBA" id="ARBA00022750"/>
    </source>
</evidence>
<sequence>MADLGLVGAAVVFCGGATCMITPHGEQEVVCVLLLLAWRVRHEPLRLELTQFRPLSNSTFLLISFLAVAATASPWQHKQPERLQLPLGQKPLSSSNYDSTQAPRLRLNLSFKAHKNDEKVSTLAGQTLAVLLRGLFVDLATLPDQNAHPVEGMKLLLDTGSDISWIAREGCTSPGRPCEFPPADQYLNANIPANSLDPVTPWNVLYGPLGVSGLTMTTYMAIGDDVPRTFERMSIGLANNINIIRRAGEAGLLGLEPDTGNRWQRVTNPGGNLVNVLPLWIQAADAASTPRRFAIAVWENAQHQLRGQFEIGGTLSPLVPGIPGRDMTANLIPTNNNGVNVIDRWLFNMRISLFVKGKPVVQVPLDGGNGPGNPFEATLDSGAAVILLHHQAIHAIHGANAVNGVLQPGINRYVVDCALMRDDSPVYLVVSLDSANMQRVMNVPSKRWVVPRPNVPGECLTTLESKAAHVPAIFGMPWFLWAGKTVFDLNAATITVTPKD</sequence>
<evidence type="ECO:0000313" key="3">
    <source>
        <dbReference type="EMBL" id="KAK3389592.1"/>
    </source>
</evidence>
<dbReference type="InterPro" id="IPR034164">
    <property type="entry name" value="Pepsin-like_dom"/>
</dbReference>
<evidence type="ECO:0000313" key="4">
    <source>
        <dbReference type="Proteomes" id="UP001285441"/>
    </source>
</evidence>
<reference evidence="3" key="2">
    <citation type="submission" date="2023-06" db="EMBL/GenBank/DDBJ databases">
        <authorList>
            <consortium name="Lawrence Berkeley National Laboratory"/>
            <person name="Haridas S."/>
            <person name="Hensen N."/>
            <person name="Bonometti L."/>
            <person name="Westerberg I."/>
            <person name="Brannstrom I.O."/>
            <person name="Guillou S."/>
            <person name="Cros-Aarteil S."/>
            <person name="Calhoun S."/>
            <person name="Kuo A."/>
            <person name="Mondo S."/>
            <person name="Pangilinan J."/>
            <person name="Riley R."/>
            <person name="LaButti K."/>
            <person name="Andreopoulos B."/>
            <person name="Lipzen A."/>
            <person name="Chen C."/>
            <person name="Yanf M."/>
            <person name="Daum C."/>
            <person name="Ng V."/>
            <person name="Clum A."/>
            <person name="Steindorff A."/>
            <person name="Ohm R."/>
            <person name="Martin F."/>
            <person name="Silar P."/>
            <person name="Natvig D."/>
            <person name="Lalanne C."/>
            <person name="Gautier V."/>
            <person name="Ament-velasquez S.L."/>
            <person name="Kruys A."/>
            <person name="Hutchinson M.I."/>
            <person name="Powell A.J."/>
            <person name="Barry K."/>
            <person name="Miller A.N."/>
            <person name="Grigoriev I.V."/>
            <person name="Debuchy R."/>
            <person name="Gladieux P."/>
            <person name="Thoren M.H."/>
            <person name="Johannesson H."/>
        </authorList>
    </citation>
    <scope>NUCLEOTIDE SEQUENCE</scope>
    <source>
        <strain evidence="3">CBS 232.78</strain>
    </source>
</reference>
<dbReference type="SUPFAM" id="SSF50630">
    <property type="entry name" value="Acid proteases"/>
    <property type="match status" value="1"/>
</dbReference>
<reference evidence="3" key="1">
    <citation type="journal article" date="2023" name="Mol. Phylogenet. Evol.">
        <title>Genome-scale phylogeny and comparative genomics of the fungal order Sordariales.</title>
        <authorList>
            <person name="Hensen N."/>
            <person name="Bonometti L."/>
            <person name="Westerberg I."/>
            <person name="Brannstrom I.O."/>
            <person name="Guillou S."/>
            <person name="Cros-Aarteil S."/>
            <person name="Calhoun S."/>
            <person name="Haridas S."/>
            <person name="Kuo A."/>
            <person name="Mondo S."/>
            <person name="Pangilinan J."/>
            <person name="Riley R."/>
            <person name="LaButti K."/>
            <person name="Andreopoulos B."/>
            <person name="Lipzen A."/>
            <person name="Chen C."/>
            <person name="Yan M."/>
            <person name="Daum C."/>
            <person name="Ng V."/>
            <person name="Clum A."/>
            <person name="Steindorff A."/>
            <person name="Ohm R.A."/>
            <person name="Martin F."/>
            <person name="Silar P."/>
            <person name="Natvig D.O."/>
            <person name="Lalanne C."/>
            <person name="Gautier V."/>
            <person name="Ament-Velasquez S.L."/>
            <person name="Kruys A."/>
            <person name="Hutchinson M.I."/>
            <person name="Powell A.J."/>
            <person name="Barry K."/>
            <person name="Miller A.N."/>
            <person name="Grigoriev I.V."/>
            <person name="Debuchy R."/>
            <person name="Gladieux P."/>
            <person name="Hiltunen Thoren M."/>
            <person name="Johannesson H."/>
        </authorList>
    </citation>
    <scope>NUCLEOTIDE SEQUENCE</scope>
    <source>
        <strain evidence="3">CBS 232.78</strain>
    </source>
</reference>
<dbReference type="Pfam" id="PF00026">
    <property type="entry name" value="Asp"/>
    <property type="match status" value="1"/>
</dbReference>
<dbReference type="CDD" id="cd05471">
    <property type="entry name" value="pepsin_like"/>
    <property type="match status" value="1"/>
</dbReference>
<accession>A0AAE0NXL2</accession>
<dbReference type="InterPro" id="IPR021109">
    <property type="entry name" value="Peptidase_aspartic_dom_sf"/>
</dbReference>
<proteinExistence type="predicted"/>
<gene>
    <name evidence="3" type="ORF">B0H63DRAFT_507137</name>
</gene>
<dbReference type="Gene3D" id="2.40.70.10">
    <property type="entry name" value="Acid Proteases"/>
    <property type="match status" value="2"/>
</dbReference>
<dbReference type="AlphaFoldDB" id="A0AAE0NXL2"/>
<dbReference type="PROSITE" id="PS51767">
    <property type="entry name" value="PEPTIDASE_A1"/>
    <property type="match status" value="1"/>
</dbReference>
<dbReference type="EMBL" id="JAULSW010000002">
    <property type="protein sequence ID" value="KAK3389592.1"/>
    <property type="molecule type" value="Genomic_DNA"/>
</dbReference>
<dbReference type="InterPro" id="IPR033121">
    <property type="entry name" value="PEPTIDASE_A1"/>
</dbReference>
<keyword evidence="1" id="KW-0378">Hydrolase</keyword>
<dbReference type="Proteomes" id="UP001285441">
    <property type="component" value="Unassembled WGS sequence"/>
</dbReference>
<dbReference type="PROSITE" id="PS00141">
    <property type="entry name" value="ASP_PROTEASE"/>
    <property type="match status" value="2"/>
</dbReference>
<dbReference type="GO" id="GO:0004190">
    <property type="term" value="F:aspartic-type endopeptidase activity"/>
    <property type="evidence" value="ECO:0007669"/>
    <property type="project" value="UniProtKB-KW"/>
</dbReference>